<evidence type="ECO:0000313" key="1">
    <source>
        <dbReference type="EMBL" id="KAL0470689.1"/>
    </source>
</evidence>
<accession>A0ABR3DDL9</accession>
<dbReference type="Proteomes" id="UP001451303">
    <property type="component" value="Unassembled WGS sequence"/>
</dbReference>
<gene>
    <name evidence="1" type="ORF">QR685DRAFT_524313</name>
</gene>
<keyword evidence="2" id="KW-1185">Reference proteome</keyword>
<organism evidence="1 2">
    <name type="scientific">Neurospora intermedia</name>
    <dbReference type="NCBI Taxonomy" id="5142"/>
    <lineage>
        <taxon>Eukaryota</taxon>
        <taxon>Fungi</taxon>
        <taxon>Dikarya</taxon>
        <taxon>Ascomycota</taxon>
        <taxon>Pezizomycotina</taxon>
        <taxon>Sordariomycetes</taxon>
        <taxon>Sordariomycetidae</taxon>
        <taxon>Sordariales</taxon>
        <taxon>Sordariaceae</taxon>
        <taxon>Neurospora</taxon>
    </lineage>
</organism>
<comment type="caution">
    <text evidence="1">The sequence shown here is derived from an EMBL/GenBank/DDBJ whole genome shotgun (WGS) entry which is preliminary data.</text>
</comment>
<reference evidence="1 2" key="1">
    <citation type="submission" date="2023-09" db="EMBL/GenBank/DDBJ databases">
        <title>Multi-omics analysis of a traditional fermented food reveals byproduct-associated fungal strains for waste-to-food upcycling.</title>
        <authorList>
            <consortium name="Lawrence Berkeley National Laboratory"/>
            <person name="Rekdal V.M."/>
            <person name="Villalobos-Escobedo J.M."/>
            <person name="Rodriguez-Valeron N."/>
            <person name="Garcia M.O."/>
            <person name="Vasquez D.P."/>
            <person name="Damayanti I."/>
            <person name="Sorensen P.M."/>
            <person name="Baidoo E.E."/>
            <person name="De Carvalho A.C."/>
            <person name="Riley R."/>
            <person name="Lipzen A."/>
            <person name="He G."/>
            <person name="Yan M."/>
            <person name="Haridas S."/>
            <person name="Daum C."/>
            <person name="Yoshinaga Y."/>
            <person name="Ng V."/>
            <person name="Grigoriev I.V."/>
            <person name="Munk R."/>
            <person name="Nuraida L."/>
            <person name="Wijaya C.H."/>
            <person name="Morales P.-C."/>
            <person name="Keasling J.D."/>
        </authorList>
    </citation>
    <scope>NUCLEOTIDE SEQUENCE [LARGE SCALE GENOMIC DNA]</scope>
    <source>
        <strain evidence="1 2">FGSC 2613</strain>
    </source>
</reference>
<name>A0ABR3DDL9_NEUIN</name>
<protein>
    <submittedName>
        <fullName evidence="1">Uncharacterized protein</fullName>
    </submittedName>
</protein>
<dbReference type="EMBL" id="JAVLET010000004">
    <property type="protein sequence ID" value="KAL0470689.1"/>
    <property type="molecule type" value="Genomic_DNA"/>
</dbReference>
<evidence type="ECO:0000313" key="2">
    <source>
        <dbReference type="Proteomes" id="UP001451303"/>
    </source>
</evidence>
<proteinExistence type="predicted"/>
<sequence length="200" mass="22740">MRLMVSFKLTAANTCKATSQHLAYLPSILSQYQPSLHYLLKTLVSVGSQLLWSLSSRHHTSQGLATSLMDPDRRVLSRTCRWMMERPGHQRQVPILKSSFITISNRYSICALPVGDISEHNPSRQLLSEIWSLLARSYTRYSSPKLVFNAGNQIHSQVTNLKFHVDRSPSSWGSQAYPGKTKFIKLPQCNVCYLPVLCRF</sequence>